<comment type="catalytic activity">
    <reaction evidence="14">
        <text>leukotriene C4(in) + ATP + H2O = leukotriene C4(out) + ADP + phosphate + H(+)</text>
        <dbReference type="Rhea" id="RHEA:38963"/>
        <dbReference type="ChEBI" id="CHEBI:15377"/>
        <dbReference type="ChEBI" id="CHEBI:15378"/>
        <dbReference type="ChEBI" id="CHEBI:30616"/>
        <dbReference type="ChEBI" id="CHEBI:43474"/>
        <dbReference type="ChEBI" id="CHEBI:57973"/>
        <dbReference type="ChEBI" id="CHEBI:456216"/>
    </reaction>
    <physiologicalReaction direction="left-to-right" evidence="14">
        <dbReference type="Rhea" id="RHEA:38964"/>
    </physiologicalReaction>
</comment>
<dbReference type="FunFam" id="1.20.1560.10:FF:000020">
    <property type="entry name" value="ABC metal ion transporter"/>
    <property type="match status" value="1"/>
</dbReference>
<evidence type="ECO:0000256" key="7">
    <source>
        <dbReference type="ARBA" id="ARBA00022692"/>
    </source>
</evidence>
<dbReference type="InterPro" id="IPR003439">
    <property type="entry name" value="ABC_transporter-like_ATP-bd"/>
</dbReference>
<name>A0A5S6QD65_TRIMR</name>
<evidence type="ECO:0000256" key="16">
    <source>
        <dbReference type="SAM" id="Phobius"/>
    </source>
</evidence>
<dbReference type="SUPFAM" id="SSF52540">
    <property type="entry name" value="P-loop containing nucleoside triphosphate hydrolases"/>
    <property type="match status" value="2"/>
</dbReference>
<keyword evidence="5" id="KW-1003">Cell membrane</keyword>
<feature type="domain" description="ABC transporter" evidence="17">
    <location>
        <begin position="1283"/>
        <end position="1517"/>
    </location>
</feature>
<dbReference type="PANTHER" id="PTHR24223">
    <property type="entry name" value="ATP-BINDING CASSETTE SUB-FAMILY C"/>
    <property type="match status" value="1"/>
</dbReference>
<dbReference type="Pfam" id="PF00664">
    <property type="entry name" value="ABC_membrane"/>
    <property type="match status" value="2"/>
</dbReference>
<feature type="region of interest" description="Disordered" evidence="15">
    <location>
        <begin position="850"/>
        <end position="876"/>
    </location>
</feature>
<evidence type="ECO:0000256" key="6">
    <source>
        <dbReference type="ARBA" id="ARBA00022554"/>
    </source>
</evidence>
<reference evidence="20" key="1">
    <citation type="submission" date="2019-12" db="UniProtKB">
        <authorList>
            <consortium name="WormBaseParasite"/>
        </authorList>
    </citation>
    <scope>IDENTIFICATION</scope>
</reference>
<keyword evidence="12 16" id="KW-0472">Membrane</keyword>
<accession>A0A5S6QD65</accession>
<evidence type="ECO:0000259" key="17">
    <source>
        <dbReference type="PROSITE" id="PS50893"/>
    </source>
</evidence>
<organism evidence="19 20">
    <name type="scientific">Trichuris muris</name>
    <name type="common">Mouse whipworm</name>
    <dbReference type="NCBI Taxonomy" id="70415"/>
    <lineage>
        <taxon>Eukaryota</taxon>
        <taxon>Metazoa</taxon>
        <taxon>Ecdysozoa</taxon>
        <taxon>Nematoda</taxon>
        <taxon>Enoplea</taxon>
        <taxon>Dorylaimia</taxon>
        <taxon>Trichinellida</taxon>
        <taxon>Trichuridae</taxon>
        <taxon>Trichuris</taxon>
    </lineage>
</organism>
<evidence type="ECO:0000256" key="12">
    <source>
        <dbReference type="ARBA" id="ARBA00023136"/>
    </source>
</evidence>
<dbReference type="GO" id="GO:0005886">
    <property type="term" value="C:plasma membrane"/>
    <property type="evidence" value="ECO:0007669"/>
    <property type="project" value="UniProtKB-SubCell"/>
</dbReference>
<feature type="transmembrane region" description="Helical" evidence="16">
    <location>
        <begin position="956"/>
        <end position="985"/>
    </location>
</feature>
<keyword evidence="11 16" id="KW-1133">Transmembrane helix</keyword>
<evidence type="ECO:0000256" key="9">
    <source>
        <dbReference type="ARBA" id="ARBA00022741"/>
    </source>
</evidence>
<dbReference type="Gene3D" id="3.40.50.300">
    <property type="entry name" value="P-loop containing nucleotide triphosphate hydrolases"/>
    <property type="match status" value="2"/>
</dbReference>
<comment type="subcellular location">
    <subcellularLocation>
        <location evidence="2">Cell membrane</location>
        <topology evidence="2">Multi-pass membrane protein</topology>
    </subcellularLocation>
    <subcellularLocation>
        <location evidence="1">Vacuole membrane</location>
        <topology evidence="1">Multi-pass membrane protein</topology>
    </subcellularLocation>
</comment>
<feature type="transmembrane region" description="Helical" evidence="16">
    <location>
        <begin position="425"/>
        <end position="444"/>
    </location>
</feature>
<keyword evidence="7 16" id="KW-0812">Transmembrane</keyword>
<comment type="similarity">
    <text evidence="3">Belongs to the ABC transporter superfamily. ABCC family. Conjugate transporter (TC 3.A.1.208) subfamily.</text>
</comment>
<feature type="transmembrane region" description="Helical" evidence="16">
    <location>
        <begin position="132"/>
        <end position="155"/>
    </location>
</feature>
<feature type="compositionally biased region" description="Acidic residues" evidence="15">
    <location>
        <begin position="850"/>
        <end position="861"/>
    </location>
</feature>
<dbReference type="PANTHER" id="PTHR24223:SF443">
    <property type="entry name" value="MULTIDRUG-RESISTANCE LIKE PROTEIN 1, ISOFORM I"/>
    <property type="match status" value="1"/>
</dbReference>
<feature type="transmembrane region" description="Helical" evidence="16">
    <location>
        <begin position="527"/>
        <end position="555"/>
    </location>
</feature>
<evidence type="ECO:0000256" key="3">
    <source>
        <dbReference type="ARBA" id="ARBA00009726"/>
    </source>
</evidence>
<feature type="transmembrane region" description="Helical" evidence="16">
    <location>
        <begin position="101"/>
        <end position="120"/>
    </location>
</feature>
<evidence type="ECO:0000313" key="20">
    <source>
        <dbReference type="WBParaSite" id="TMUE_1000005163.1"/>
    </source>
</evidence>
<evidence type="ECO:0000256" key="8">
    <source>
        <dbReference type="ARBA" id="ARBA00022737"/>
    </source>
</evidence>
<dbReference type="InterPro" id="IPR036640">
    <property type="entry name" value="ABC1_TM_sf"/>
</dbReference>
<dbReference type="Proteomes" id="UP000046395">
    <property type="component" value="Unassembled WGS sequence"/>
</dbReference>
<feature type="transmembrane region" description="Helical" evidence="16">
    <location>
        <begin position="345"/>
        <end position="366"/>
    </location>
</feature>
<dbReference type="InterPro" id="IPR011527">
    <property type="entry name" value="ABC1_TM_dom"/>
</dbReference>
<sequence>MEVYCKDSIWQLDSVFQEIFNDSSLCLEHTALSWIPFIFTILSGLLLLRKAVKKERRSLPKTYLLLFRTVVSLLLVVASVATCCMVPSVKANGVSLNAVDVAAYSLNAVAMICLFLLTLLCGRQGIITSGSLFLSIVFYCLFDSFEFSIVVRRFIHDNWNGLDVCYAIYYCLLVIQLIVNCWADQQDVWDKPARTKEIKKENPEKTVSFINRITYAFFDPIAWRGWRHGMQTEDLWLLLPKDTVEELRRKWESSWKVKSERFLSAQHHERAAISYDSKKSSVSLEAVVHKAKRKPPSVLISLTECFKWQVLASFLLKTMSDILEFMKPQVLRSLIQYMEISDLSLSYGIFFSFMLPVIGIFQSLLLQKYYVTMYRVGMNVKSILISAIFEKALRLSNESRRQTTAGEMTNMMSVDVERILEMCPYVLLIWSAPLEVILAVVFLWRNLGPSVLAGLGLMVLMIPINFMVSNLELKCQIQQMELKDKRLKMMNEVLNGIKVLKLHAWEPAFEKKLVAVRKKELQMLRKAAIYGSIVTFTWTMAPSLITVVSFAAFLLSDPSNELTPEVAFVSLSLFNILQLPISLIPIIVAYTIHAYVSLKRLSLFLNHDEIDESVVCRTDDSKYAVNFDKGTFSWEANNKDSAILRNLNLKVTKGTCVAVIGRVGTGKSSFCSAILGEMYKLNGSITVSGNIAYVPQQAWILNTTVRSNVLFYSPERPEFYKKVVHACGLDVDIEEMQNGDQTVIGEKGSNLSGGQKQRLSLARAVYQDADIYLLDDPLSAVDSRVGRHIFDNVIGKNGLLKEKTRIFVTNALAYLKEVDIIVILNNGEIEKIGTPSELLKEESILKQFLQEEDDGKEEEEEKSVSDEEGVAERSETLSRKEIISSSATAERVQTQTSVTSIKSLARTSRRASCSTSDQHGKQSIVTEDKSGGLTEEESMETGRVAWRIYGMYMKSIGILQCIVVLIGHVISCAFSVVSSSWLARWSEDALLSTNDSRYVSPDVRIGGYAGLGIAQSFFIFLGSLALAFGTVTASAKLHAHLLHSLLRVPMSFYETTPLGRVINRIGKDIDMVDNMLPNNIRGLMNTFSQVATALVIIMINMSVFGVIVIPLAVLYWLLQRFYVATSRQLQRMEAVSRSPIYSLFQEVVQGITSVRAYRGQAWFRKKFDLLIDENQMNYYPKIISNRWLAVRIEFISTVMVFCASIFAVYNRDTNVMSAGMVGLSVTYSMTITQALNWVMEITSYVETNIVSVERIDEYLQLKHEAAWKTDHQPPPDWPSQGNVVFNKYSTRYRPGLDLALKDISFIVNTHEKVGIVGRTGAGKSSITLALFRIVEPADGTIYIDGVNIRELGLHDLRSRISIIPQDPVLFFGTIRMNIDPPEEKTDDEIWLALEQANLKPFVSSLPEKLDYNISEGGENLSLGQRQMICLARALLRKSRILVLDEATAAVDLETDQLIQTTIQRFFGDCTVLTIAHRLNTVLDSNRILLLRNGHLMENDSPKNLLANKESEFYSMAKESKVL</sequence>
<evidence type="ECO:0000256" key="15">
    <source>
        <dbReference type="SAM" id="MobiDB-lite"/>
    </source>
</evidence>
<protein>
    <recommendedName>
        <fullName evidence="13">ABC-type glutathione-S-conjugate transporter</fullName>
        <ecNumber evidence="13">7.6.2.3</ecNumber>
    </recommendedName>
</protein>
<evidence type="ECO:0000256" key="1">
    <source>
        <dbReference type="ARBA" id="ARBA00004128"/>
    </source>
</evidence>
<dbReference type="Pfam" id="PF00005">
    <property type="entry name" value="ABC_tran"/>
    <property type="match status" value="2"/>
</dbReference>
<keyword evidence="10" id="KW-0067">ATP-binding</keyword>
<dbReference type="InterPro" id="IPR005292">
    <property type="entry name" value="MRP"/>
</dbReference>
<feature type="transmembrane region" description="Helical" evidence="16">
    <location>
        <begin position="1188"/>
        <end position="1209"/>
    </location>
</feature>
<dbReference type="NCBIfam" id="TIGR00957">
    <property type="entry name" value="MRP_assoc_pro"/>
    <property type="match status" value="1"/>
</dbReference>
<evidence type="ECO:0000256" key="10">
    <source>
        <dbReference type="ARBA" id="ARBA00022840"/>
    </source>
</evidence>
<keyword evidence="6" id="KW-0926">Vacuole</keyword>
<dbReference type="SUPFAM" id="SSF90123">
    <property type="entry name" value="ABC transporter transmembrane region"/>
    <property type="match status" value="2"/>
</dbReference>
<evidence type="ECO:0000256" key="2">
    <source>
        <dbReference type="ARBA" id="ARBA00004651"/>
    </source>
</evidence>
<keyword evidence="4" id="KW-0813">Transport</keyword>
<dbReference type="GO" id="GO:0005774">
    <property type="term" value="C:vacuolar membrane"/>
    <property type="evidence" value="ECO:0007669"/>
    <property type="project" value="UniProtKB-SubCell"/>
</dbReference>
<feature type="transmembrane region" description="Helical" evidence="16">
    <location>
        <begin position="450"/>
        <end position="468"/>
    </location>
</feature>
<dbReference type="GO" id="GO:0000323">
    <property type="term" value="C:lytic vacuole"/>
    <property type="evidence" value="ECO:0007669"/>
    <property type="project" value="UniProtKB-ARBA"/>
</dbReference>
<proteinExistence type="inferred from homology"/>
<keyword evidence="9" id="KW-0547">Nucleotide-binding</keyword>
<dbReference type="GO" id="GO:0005524">
    <property type="term" value="F:ATP binding"/>
    <property type="evidence" value="ECO:0007669"/>
    <property type="project" value="UniProtKB-KW"/>
</dbReference>
<feature type="transmembrane region" description="Helical" evidence="16">
    <location>
        <begin position="167"/>
        <end position="183"/>
    </location>
</feature>
<dbReference type="CDD" id="cd03244">
    <property type="entry name" value="ABCC_MRP_domain2"/>
    <property type="match status" value="1"/>
</dbReference>
<dbReference type="InterPro" id="IPR003593">
    <property type="entry name" value="AAA+_ATPase"/>
</dbReference>
<feature type="transmembrane region" description="Helical" evidence="16">
    <location>
        <begin position="567"/>
        <end position="592"/>
    </location>
</feature>
<dbReference type="EC" id="7.6.2.3" evidence="13"/>
<feature type="region of interest" description="Disordered" evidence="15">
    <location>
        <begin position="909"/>
        <end position="936"/>
    </location>
</feature>
<dbReference type="InterPro" id="IPR027417">
    <property type="entry name" value="P-loop_NTPase"/>
</dbReference>
<dbReference type="GO" id="GO:0016887">
    <property type="term" value="F:ATP hydrolysis activity"/>
    <property type="evidence" value="ECO:0007669"/>
    <property type="project" value="InterPro"/>
</dbReference>
<evidence type="ECO:0000313" key="19">
    <source>
        <dbReference type="Proteomes" id="UP000046395"/>
    </source>
</evidence>
<dbReference type="CDD" id="cd18595">
    <property type="entry name" value="ABC_6TM_MRP1_2_3_6_D1_like"/>
    <property type="match status" value="1"/>
</dbReference>
<evidence type="ECO:0000259" key="18">
    <source>
        <dbReference type="PROSITE" id="PS50929"/>
    </source>
</evidence>
<feature type="domain" description="ABC transmembrane type-1" evidence="18">
    <location>
        <begin position="962"/>
        <end position="1247"/>
    </location>
</feature>
<evidence type="ECO:0000256" key="13">
    <source>
        <dbReference type="ARBA" id="ARBA00024220"/>
    </source>
</evidence>
<keyword evidence="19" id="KW-1185">Reference proteome</keyword>
<dbReference type="PROSITE" id="PS00211">
    <property type="entry name" value="ABC_TRANSPORTER_1"/>
    <property type="match status" value="2"/>
</dbReference>
<dbReference type="InterPro" id="IPR017871">
    <property type="entry name" value="ABC_transporter-like_CS"/>
</dbReference>
<dbReference type="WBParaSite" id="TMUE_1000005163.1">
    <property type="protein sequence ID" value="TMUE_1000005163.1"/>
    <property type="gene ID" value="WBGene00299220"/>
</dbReference>
<feature type="transmembrane region" description="Helical" evidence="16">
    <location>
        <begin position="31"/>
        <end position="52"/>
    </location>
</feature>
<evidence type="ECO:0000256" key="14">
    <source>
        <dbReference type="ARBA" id="ARBA00047523"/>
    </source>
</evidence>
<dbReference type="InterPro" id="IPR050173">
    <property type="entry name" value="ABC_transporter_C-like"/>
</dbReference>
<dbReference type="SMART" id="SM00382">
    <property type="entry name" value="AAA"/>
    <property type="match status" value="2"/>
</dbReference>
<dbReference type="FunFam" id="1.20.1560.10:FF:000001">
    <property type="entry name" value="ATP-binding cassette subfamily C member 1"/>
    <property type="match status" value="1"/>
</dbReference>
<dbReference type="CDD" id="cd03250">
    <property type="entry name" value="ABCC_MRP_domain1"/>
    <property type="match status" value="1"/>
</dbReference>
<feature type="transmembrane region" description="Helical" evidence="16">
    <location>
        <begin position="1090"/>
        <end position="1118"/>
    </location>
</feature>
<evidence type="ECO:0000256" key="4">
    <source>
        <dbReference type="ARBA" id="ARBA00022448"/>
    </source>
</evidence>
<feature type="transmembrane region" description="Helical" evidence="16">
    <location>
        <begin position="64"/>
        <end position="89"/>
    </location>
</feature>
<feature type="domain" description="ABC transporter" evidence="17">
    <location>
        <begin position="625"/>
        <end position="851"/>
    </location>
</feature>
<evidence type="ECO:0000256" key="5">
    <source>
        <dbReference type="ARBA" id="ARBA00022475"/>
    </source>
</evidence>
<dbReference type="FunFam" id="3.40.50.300:FF:000997">
    <property type="entry name" value="Multidrug resistance-associated protein 1"/>
    <property type="match status" value="1"/>
</dbReference>
<dbReference type="STRING" id="70415.A0A5S6QD65"/>
<keyword evidence="8" id="KW-0677">Repeat</keyword>
<dbReference type="CDD" id="cd18603">
    <property type="entry name" value="ABC_6TM_MRP1_2_3_6_D2_like"/>
    <property type="match status" value="1"/>
</dbReference>
<dbReference type="GO" id="GO:0015431">
    <property type="term" value="F:ABC-type glutathione S-conjugate transporter activity"/>
    <property type="evidence" value="ECO:0007669"/>
    <property type="project" value="UniProtKB-EC"/>
</dbReference>
<dbReference type="Gene3D" id="1.20.1560.10">
    <property type="entry name" value="ABC transporter type 1, transmembrane domain"/>
    <property type="match status" value="2"/>
</dbReference>
<dbReference type="PROSITE" id="PS50929">
    <property type="entry name" value="ABC_TM1F"/>
    <property type="match status" value="2"/>
</dbReference>
<feature type="domain" description="ABC transmembrane type-1" evidence="18">
    <location>
        <begin position="311"/>
        <end position="593"/>
    </location>
</feature>
<feature type="compositionally biased region" description="Basic and acidic residues" evidence="15">
    <location>
        <begin position="862"/>
        <end position="876"/>
    </location>
</feature>
<dbReference type="PROSITE" id="PS50893">
    <property type="entry name" value="ABC_TRANSPORTER_2"/>
    <property type="match status" value="2"/>
</dbReference>
<feature type="transmembrane region" description="Helical" evidence="16">
    <location>
        <begin position="1005"/>
        <end position="1028"/>
    </location>
</feature>
<dbReference type="FunFam" id="3.40.50.300:FF:000074">
    <property type="entry name" value="Multidrug resistance-associated protein 5 isoform 1"/>
    <property type="match status" value="1"/>
</dbReference>
<evidence type="ECO:0000256" key="11">
    <source>
        <dbReference type="ARBA" id="ARBA00022989"/>
    </source>
</evidence>